<sequence>MPRFSARRMIPAHALALRKYRDGIGPVSRTCHNEHTAAALGQAEILGVEDAPRDCARGSKHNTSVRPLSPWWEQRTIFAGQSTQKTSEGVVAGGQDAGDVLPNNPSWVDGIGEFHEFESKVAALIAQRLAQARHRERLTGCAAHQHVDLAPPCLTVDGGHVAQIGNMRVVVGEHGAGERFDLSEECRTPAQGFPGDRRSFYPTAHAAIDQPFGGQGARYHADGRGYRLGESRLHGGGNLGWWKLETGRWKPGQVSRGDFHPGFQSPGNAKGALSLDKRAFGLETGNLSGNPDFRAVASEIGR</sequence>
<gene>
    <name evidence="1" type="ORF">CCC_01319</name>
</gene>
<dbReference type="AlphaFoldDB" id="A0A0C2YSY8"/>
<name>A0A0C2YSY8_PARME</name>
<evidence type="ECO:0000313" key="2">
    <source>
        <dbReference type="Proteomes" id="UP000031971"/>
    </source>
</evidence>
<evidence type="ECO:0000313" key="1">
    <source>
        <dbReference type="EMBL" id="KIL98258.1"/>
    </source>
</evidence>
<keyword evidence="2" id="KW-1185">Reference proteome</keyword>
<proteinExistence type="predicted"/>
<accession>A0A0C2YSY8</accession>
<comment type="caution">
    <text evidence="1">The sequence shown here is derived from an EMBL/GenBank/DDBJ whole genome shotgun (WGS) entry which is preliminary data.</text>
</comment>
<dbReference type="EMBL" id="JXSL01000030">
    <property type="protein sequence ID" value="KIL98258.1"/>
    <property type="molecule type" value="Genomic_DNA"/>
</dbReference>
<dbReference type="Proteomes" id="UP000031971">
    <property type="component" value="Unassembled WGS sequence"/>
</dbReference>
<protein>
    <submittedName>
        <fullName evidence="1">Uncharacterized protein</fullName>
    </submittedName>
</protein>
<dbReference type="STRING" id="272627.CCC_01319"/>
<reference evidence="1 2" key="1">
    <citation type="submission" date="2015-01" db="EMBL/GenBank/DDBJ databases">
        <title>Genome Sequence of Magnetospirillum magnetotacticum Strain MS-1.</title>
        <authorList>
            <person name="Marinov G.K."/>
            <person name="Smalley M.D."/>
            <person name="DeSalvo G."/>
        </authorList>
    </citation>
    <scope>NUCLEOTIDE SEQUENCE [LARGE SCALE GENOMIC DNA]</scope>
    <source>
        <strain evidence="1 2">MS-1</strain>
    </source>
</reference>
<organism evidence="1 2">
    <name type="scientific">Paramagnetospirillum magnetotacticum MS-1</name>
    <dbReference type="NCBI Taxonomy" id="272627"/>
    <lineage>
        <taxon>Bacteria</taxon>
        <taxon>Pseudomonadati</taxon>
        <taxon>Pseudomonadota</taxon>
        <taxon>Alphaproteobacteria</taxon>
        <taxon>Rhodospirillales</taxon>
        <taxon>Magnetospirillaceae</taxon>
        <taxon>Paramagnetospirillum</taxon>
    </lineage>
</organism>